<feature type="non-terminal residue" evidence="2">
    <location>
        <position position="1"/>
    </location>
</feature>
<gene>
    <name evidence="2" type="ORF">BG006_002647</name>
</gene>
<dbReference type="InterPro" id="IPR032675">
    <property type="entry name" value="LRR_dom_sf"/>
</dbReference>
<organism evidence="2 3">
    <name type="scientific">Podila minutissima</name>
    <dbReference type="NCBI Taxonomy" id="64525"/>
    <lineage>
        <taxon>Eukaryota</taxon>
        <taxon>Fungi</taxon>
        <taxon>Fungi incertae sedis</taxon>
        <taxon>Mucoromycota</taxon>
        <taxon>Mortierellomycotina</taxon>
        <taxon>Mortierellomycetes</taxon>
        <taxon>Mortierellales</taxon>
        <taxon>Mortierellaceae</taxon>
        <taxon>Podila</taxon>
    </lineage>
</organism>
<proteinExistence type="predicted"/>
<dbReference type="AlphaFoldDB" id="A0A9P5VGJ3"/>
<protein>
    <recommendedName>
        <fullName evidence="4">F-box domain-containing protein</fullName>
    </recommendedName>
</protein>
<feature type="region of interest" description="Disordered" evidence="1">
    <location>
        <begin position="682"/>
        <end position="737"/>
    </location>
</feature>
<dbReference type="Proteomes" id="UP000696485">
    <property type="component" value="Unassembled WGS sequence"/>
</dbReference>
<feature type="compositionally biased region" description="Basic and acidic residues" evidence="1">
    <location>
        <begin position="843"/>
        <end position="852"/>
    </location>
</feature>
<name>A0A9P5VGJ3_9FUNG</name>
<sequence length="927" mass="102811">SQDTTLANATLPSSSSFVFTDLCPSHVCMCNADEHDDTIGSYCGGCNSTSLMTFIRRSRRQQERTPPPSPLDLPEVLELVLSHLSQYSLNHRARLVSKLWNSTSLRLIHRTLTWCDQINIPEQQRILDQVGYTKILRITARIPHLPRSLHFEDVAWGNLYGAYKSRRQLPSSCFSGRIPMVLEQLVVEGIVNLNRRLQSLWPHIPSVRTIRIKTIHKNEYHVEVILRSCPNLAELFLEPMAVNAFPVQLARLAKPPSLASEEAGVDASEPPLPILRLESLVMMRMIVEESYLIPILKKCPSLRELRVDGMQRAQDTGMSLNIGGVTAAGSQASLHQQRQEFFNDLASWCPRLESLHLSHRDLLLTPADTTTVFSVFSRLSTISLATRDVCGPILDILLPPKPSPKPGTTTVAHVPKAPRLNSNFITFLEIVRPPAYYDEAMLSKVLHSYLCHAPHLLTLRAEHILFYLEHMDVRPQSNRDNSDVVTGPRSRLYSVDYIDRVEGDSTGLVGAGPTTTSKYHSTPASWTRIRLQNSTLPGSGASSSRSTPAPKPVWACRNLQTLHLSFQARMGDSDNAEQDRIMFGYIGRVCPRLRELILYRSLMRLSLDGGLCLLTRLVDLERLIIGARLPSKMSDKDFSWLARPMKCASASLKTAGHWIRQEASVTSGSTAPWTRVLHSMLFGDRRQRRARQPGTGDEPSPLSSVPSSPLLPDSRPASPAPSSSDLSMSPPSEPTMSRWNNIWAKKKAGKSNRIQKNMSTNTNTEMSMTIAPTQAPIPSSASCPPVLPPLSFSSAAPLSAELEITSSESGVAPALESSHLNLYSEALGSPHPPAASSSPSSGDAKEPESAAEKDMALRKFLKNLGTSQDVREALQVKDQGPGGCCWPRLEELTIHFEEPWQPDLVDLQRIVARYRPEIQFSGVKQRR</sequence>
<comment type="caution">
    <text evidence="2">The sequence shown here is derived from an EMBL/GenBank/DDBJ whole genome shotgun (WGS) entry which is preliminary data.</text>
</comment>
<evidence type="ECO:0000313" key="3">
    <source>
        <dbReference type="Proteomes" id="UP000696485"/>
    </source>
</evidence>
<evidence type="ECO:0000256" key="1">
    <source>
        <dbReference type="SAM" id="MobiDB-lite"/>
    </source>
</evidence>
<dbReference type="EMBL" id="JAAAUY010001639">
    <property type="protein sequence ID" value="KAF9321230.1"/>
    <property type="molecule type" value="Genomic_DNA"/>
</dbReference>
<feature type="compositionally biased region" description="Low complexity" evidence="1">
    <location>
        <begin position="699"/>
        <end position="730"/>
    </location>
</feature>
<accession>A0A9P5VGJ3</accession>
<evidence type="ECO:0008006" key="4">
    <source>
        <dbReference type="Google" id="ProtNLM"/>
    </source>
</evidence>
<reference evidence="2" key="1">
    <citation type="journal article" date="2020" name="Fungal Divers.">
        <title>Resolving the Mortierellaceae phylogeny through synthesis of multi-gene phylogenetics and phylogenomics.</title>
        <authorList>
            <person name="Vandepol N."/>
            <person name="Liber J."/>
            <person name="Desiro A."/>
            <person name="Na H."/>
            <person name="Kennedy M."/>
            <person name="Barry K."/>
            <person name="Grigoriev I.V."/>
            <person name="Miller A.N."/>
            <person name="O'Donnell K."/>
            <person name="Stajich J.E."/>
            <person name="Bonito G."/>
        </authorList>
    </citation>
    <scope>NUCLEOTIDE SEQUENCE</scope>
    <source>
        <strain evidence="2">NVP1</strain>
    </source>
</reference>
<feature type="region of interest" description="Disordered" evidence="1">
    <location>
        <begin position="824"/>
        <end position="852"/>
    </location>
</feature>
<keyword evidence="3" id="KW-1185">Reference proteome</keyword>
<evidence type="ECO:0000313" key="2">
    <source>
        <dbReference type="EMBL" id="KAF9321230.1"/>
    </source>
</evidence>
<dbReference type="SUPFAM" id="SSF52047">
    <property type="entry name" value="RNI-like"/>
    <property type="match status" value="1"/>
</dbReference>
<dbReference type="Gene3D" id="3.80.10.10">
    <property type="entry name" value="Ribonuclease Inhibitor"/>
    <property type="match status" value="1"/>
</dbReference>